<dbReference type="EMBL" id="AP025334">
    <property type="protein sequence ID" value="BDD52996.1"/>
    <property type="molecule type" value="Genomic_DNA"/>
</dbReference>
<feature type="transmembrane region" description="Helical" evidence="1">
    <location>
        <begin position="15"/>
        <end position="35"/>
    </location>
</feature>
<keyword evidence="1" id="KW-1133">Transmembrane helix</keyword>
<evidence type="ECO:0000256" key="1">
    <source>
        <dbReference type="SAM" id="Phobius"/>
    </source>
</evidence>
<protein>
    <submittedName>
        <fullName evidence="2">Uncharacterized protein</fullName>
    </submittedName>
</protein>
<keyword evidence="1" id="KW-0472">Membrane</keyword>
<proteinExistence type="predicted"/>
<keyword evidence="1" id="KW-0812">Transmembrane</keyword>
<gene>
    <name evidence="2" type="ORF">PDTA9734_44830</name>
</gene>
<evidence type="ECO:0000313" key="3">
    <source>
        <dbReference type="Proteomes" id="UP001320460"/>
    </source>
</evidence>
<organism evidence="2 3">
    <name type="scientific">Phytobacter diazotrophicus</name>
    <dbReference type="NCBI Taxonomy" id="395631"/>
    <lineage>
        <taxon>Bacteria</taxon>
        <taxon>Pseudomonadati</taxon>
        <taxon>Pseudomonadota</taxon>
        <taxon>Gammaproteobacteria</taxon>
        <taxon>Enterobacterales</taxon>
        <taxon>Enterobacteriaceae</taxon>
        <taxon>Phytobacter</taxon>
    </lineage>
</organism>
<keyword evidence="3" id="KW-1185">Reference proteome</keyword>
<sequence length="48" mass="5511">MLVIFTYITIPLSSIVNFSFSCFSILSPIDFGLFFKYSMYILRSGTQT</sequence>
<evidence type="ECO:0000313" key="2">
    <source>
        <dbReference type="EMBL" id="BDD52996.1"/>
    </source>
</evidence>
<reference evidence="2 3" key="1">
    <citation type="submission" date="2021-12" db="EMBL/GenBank/DDBJ databases">
        <title>Complete genome sequence of Phytobacter diazotrophicus TA9734.</title>
        <authorList>
            <person name="Kubota H."/>
            <person name="Nakayama Y."/>
            <person name="Ariyoshi T."/>
        </authorList>
    </citation>
    <scope>NUCLEOTIDE SEQUENCE [LARGE SCALE GENOMIC DNA]</scope>
    <source>
        <strain evidence="2 3">TA9734</strain>
    </source>
</reference>
<accession>A0ABM7W0E4</accession>
<dbReference type="Proteomes" id="UP001320460">
    <property type="component" value="Chromosome"/>
</dbReference>
<name>A0ABM7W0E4_9ENTR</name>